<dbReference type="PANTHER" id="PTHR43684">
    <property type="match status" value="1"/>
</dbReference>
<dbReference type="AlphaFoldDB" id="A0A178MDL2"/>
<keyword evidence="3" id="KW-0413">Isomerase</keyword>
<dbReference type="RefSeq" id="WP_066785165.1">
    <property type="nucleotide sequence ID" value="NZ_LWQS01000041.1"/>
</dbReference>
<evidence type="ECO:0000256" key="1">
    <source>
        <dbReference type="ARBA" id="ARBA00004275"/>
    </source>
</evidence>
<protein>
    <submittedName>
        <fullName evidence="4">Enoyl-CoA hydratase</fullName>
    </submittedName>
</protein>
<accession>A0A178MDL2</accession>
<dbReference type="InterPro" id="IPR029045">
    <property type="entry name" value="ClpP/crotonase-like_dom_sf"/>
</dbReference>
<dbReference type="SUPFAM" id="SSF52096">
    <property type="entry name" value="ClpP/crotonase"/>
    <property type="match status" value="1"/>
</dbReference>
<evidence type="ECO:0000256" key="3">
    <source>
        <dbReference type="ARBA" id="ARBA00023235"/>
    </source>
</evidence>
<keyword evidence="2" id="KW-0576">Peroxisome</keyword>
<dbReference type="Pfam" id="PF00378">
    <property type="entry name" value="ECH_1"/>
    <property type="match status" value="1"/>
</dbReference>
<evidence type="ECO:0000256" key="2">
    <source>
        <dbReference type="ARBA" id="ARBA00023140"/>
    </source>
</evidence>
<sequence length="261" mass="27895">MHDVVTIQPDGPVVAITLNQPAQHNPLTPALLAALLDALAAARHHHGVRAVILQAAGPSFSRGIDIASLAGHAERVLYADELLRQLHRVMLELIDLPAPLIVAVQGPANGSAMGLVLAADVVLVAPEASFTAYTTTLGLSPEGGWATLLPRLIGQRRAAEALLLERSISAEEAVAWGLANRLVPASHLAEETQAVAHQMAAQLPGSIACTRRLLWSERDRLAAELDRERELFCAQIRSIEASIGLNAFLDRQRAMMTEADL</sequence>
<name>A0A178MDL2_9CHLR</name>
<dbReference type="STRING" id="1707952.A6A03_11380"/>
<dbReference type="GO" id="GO:0004165">
    <property type="term" value="F:delta(3)-delta(2)-enoyl-CoA isomerase activity"/>
    <property type="evidence" value="ECO:0007669"/>
    <property type="project" value="UniProtKB-ARBA"/>
</dbReference>
<dbReference type="EMBL" id="LWQS01000041">
    <property type="protein sequence ID" value="OAN46901.1"/>
    <property type="molecule type" value="Genomic_DNA"/>
</dbReference>
<reference evidence="4 5" key="1">
    <citation type="submission" date="2016-04" db="EMBL/GenBank/DDBJ databases">
        <title>Chloroflexus islandicus sp. nov., a thermophilic filamentous anoxygenic phototrophic bacterium from geyser Strokkur (Iceland).</title>
        <authorList>
            <person name="Gaisin V.A."/>
            <person name="Kalashnikov A.M."/>
            <person name="Sukhacheva M.V."/>
            <person name="Grouzdev D.S."/>
            <person name="Ivanov T.M."/>
            <person name="Kuznetsov B."/>
            <person name="Gorlenko V.M."/>
        </authorList>
    </citation>
    <scope>NUCLEOTIDE SEQUENCE [LARGE SCALE GENOMIC DNA]</scope>
    <source>
        <strain evidence="5">isl-2</strain>
    </source>
</reference>
<comment type="caution">
    <text evidence="4">The sequence shown here is derived from an EMBL/GenBank/DDBJ whole genome shotgun (WGS) entry which is preliminary data.</text>
</comment>
<dbReference type="CDD" id="cd06558">
    <property type="entry name" value="crotonase-like"/>
    <property type="match status" value="1"/>
</dbReference>
<keyword evidence="5" id="KW-1185">Reference proteome</keyword>
<evidence type="ECO:0000313" key="5">
    <source>
        <dbReference type="Proteomes" id="UP000078287"/>
    </source>
</evidence>
<dbReference type="Proteomes" id="UP000078287">
    <property type="component" value="Unassembled WGS sequence"/>
</dbReference>
<dbReference type="PANTHER" id="PTHR43684:SF1">
    <property type="entry name" value="ENOYL-COA DELTA ISOMERASE 2"/>
    <property type="match status" value="1"/>
</dbReference>
<dbReference type="OrthoDB" id="9777977at2"/>
<dbReference type="InterPro" id="IPR051053">
    <property type="entry name" value="ECH/Chromodomain_protein"/>
</dbReference>
<comment type="subcellular location">
    <subcellularLocation>
        <location evidence="1">Peroxisome</location>
    </subcellularLocation>
</comment>
<dbReference type="InterPro" id="IPR001753">
    <property type="entry name" value="Enoyl-CoA_hydra/iso"/>
</dbReference>
<organism evidence="4 5">
    <name type="scientific">Chloroflexus islandicus</name>
    <dbReference type="NCBI Taxonomy" id="1707952"/>
    <lineage>
        <taxon>Bacteria</taxon>
        <taxon>Bacillati</taxon>
        <taxon>Chloroflexota</taxon>
        <taxon>Chloroflexia</taxon>
        <taxon>Chloroflexales</taxon>
        <taxon>Chloroflexineae</taxon>
        <taxon>Chloroflexaceae</taxon>
        <taxon>Chloroflexus</taxon>
    </lineage>
</organism>
<gene>
    <name evidence="4" type="ORF">A6A03_11380</name>
</gene>
<proteinExistence type="predicted"/>
<evidence type="ECO:0000313" key="4">
    <source>
        <dbReference type="EMBL" id="OAN46901.1"/>
    </source>
</evidence>
<dbReference type="Gene3D" id="3.90.226.10">
    <property type="entry name" value="2-enoyl-CoA Hydratase, Chain A, domain 1"/>
    <property type="match status" value="1"/>
</dbReference>